<dbReference type="Gramene" id="OE9A084376T1">
    <property type="protein sequence ID" value="OE9A084376C1"/>
    <property type="gene ID" value="OE9A084376"/>
</dbReference>
<keyword evidence="4" id="KW-1185">Reference proteome</keyword>
<feature type="domain" description="RIN4 pathogenic type III effector avirulence factor Avr cleavage site" evidence="2">
    <location>
        <begin position="4"/>
        <end position="30"/>
    </location>
</feature>
<protein>
    <recommendedName>
        <fullName evidence="2">RIN4 pathogenic type III effector avirulence factor Avr cleavage site domain-containing protein</fullName>
    </recommendedName>
</protein>
<dbReference type="Proteomes" id="UP000594638">
    <property type="component" value="Unassembled WGS sequence"/>
</dbReference>
<evidence type="ECO:0000313" key="3">
    <source>
        <dbReference type="EMBL" id="CAA2955043.1"/>
    </source>
</evidence>
<dbReference type="EMBL" id="CACTIH010000135">
    <property type="protein sequence ID" value="CAA2955043.1"/>
    <property type="molecule type" value="Genomic_DNA"/>
</dbReference>
<dbReference type="InterPro" id="IPR008700">
    <property type="entry name" value="TypeIII_avirulence_cleave"/>
</dbReference>
<comment type="caution">
    <text evidence="3">The sequence shown here is derived from an EMBL/GenBank/DDBJ whole genome shotgun (WGS) entry which is preliminary data.</text>
</comment>
<dbReference type="AlphaFoldDB" id="A0A8S0PMM0"/>
<evidence type="ECO:0000259" key="2">
    <source>
        <dbReference type="Pfam" id="PF05627"/>
    </source>
</evidence>
<dbReference type="OrthoDB" id="765662at2759"/>
<proteinExistence type="predicted"/>
<sequence length="139" mass="15403">MSQSHVPKFGNWDGDNIPYTAYFENARIEKVGGMRINPNDPEENPEAFNLGQFGDGNTSIPVRISPDKPVTTKKFHRVQQKGSSHKCIGSESGSDRNMTDNTFAQPHHQSGRSGRNNSSTESQISPSQKQSYVDDFVST</sequence>
<organism evidence="3 4">
    <name type="scientific">Olea europaea subsp. europaea</name>
    <dbReference type="NCBI Taxonomy" id="158383"/>
    <lineage>
        <taxon>Eukaryota</taxon>
        <taxon>Viridiplantae</taxon>
        <taxon>Streptophyta</taxon>
        <taxon>Embryophyta</taxon>
        <taxon>Tracheophyta</taxon>
        <taxon>Spermatophyta</taxon>
        <taxon>Magnoliopsida</taxon>
        <taxon>eudicotyledons</taxon>
        <taxon>Gunneridae</taxon>
        <taxon>Pentapetalae</taxon>
        <taxon>asterids</taxon>
        <taxon>lamiids</taxon>
        <taxon>Lamiales</taxon>
        <taxon>Oleaceae</taxon>
        <taxon>Oleeae</taxon>
        <taxon>Olea</taxon>
    </lineage>
</organism>
<evidence type="ECO:0000256" key="1">
    <source>
        <dbReference type="SAM" id="MobiDB-lite"/>
    </source>
</evidence>
<evidence type="ECO:0000313" key="4">
    <source>
        <dbReference type="Proteomes" id="UP000594638"/>
    </source>
</evidence>
<feature type="region of interest" description="Disordered" evidence="1">
    <location>
        <begin position="33"/>
        <end position="139"/>
    </location>
</feature>
<gene>
    <name evidence="3" type="ORF">OLEA9_A084376</name>
</gene>
<feature type="compositionally biased region" description="Polar residues" evidence="1">
    <location>
        <begin position="99"/>
        <end position="139"/>
    </location>
</feature>
<reference evidence="3 4" key="1">
    <citation type="submission" date="2019-12" db="EMBL/GenBank/DDBJ databases">
        <authorList>
            <person name="Alioto T."/>
            <person name="Alioto T."/>
            <person name="Gomez Garrido J."/>
        </authorList>
    </citation>
    <scope>NUCLEOTIDE SEQUENCE [LARGE SCALE GENOMIC DNA]</scope>
</reference>
<dbReference type="Pfam" id="PF05627">
    <property type="entry name" value="AvrRpt-cleavage"/>
    <property type="match status" value="1"/>
</dbReference>
<accession>A0A8S0PMM0</accession>
<name>A0A8S0PMM0_OLEEU</name>